<feature type="compositionally biased region" description="Basic and acidic residues" evidence="1">
    <location>
        <begin position="94"/>
        <end position="110"/>
    </location>
</feature>
<feature type="region of interest" description="Disordered" evidence="1">
    <location>
        <begin position="82"/>
        <end position="124"/>
    </location>
</feature>
<keyword evidence="3" id="KW-1185">Reference proteome</keyword>
<reference evidence="2" key="1">
    <citation type="submission" date="2021-03" db="EMBL/GenBank/DDBJ databases">
        <title>Draft genome sequence of rust myrtle Austropuccinia psidii MF-1, a brazilian biotype.</title>
        <authorList>
            <person name="Quecine M.C."/>
            <person name="Pachon D.M.R."/>
            <person name="Bonatelli M.L."/>
            <person name="Correr F.H."/>
            <person name="Franceschini L.M."/>
            <person name="Leite T.F."/>
            <person name="Margarido G.R.A."/>
            <person name="Almeida C.A."/>
            <person name="Ferrarezi J.A."/>
            <person name="Labate C.A."/>
        </authorList>
    </citation>
    <scope>NUCLEOTIDE SEQUENCE</scope>
    <source>
        <strain evidence="2">MF-1</strain>
    </source>
</reference>
<sequence length="185" mass="21777">MAPGPPLKWAYCKEKGHTTTRCTHLAEDFDKRIVRTQGESYLFPNYQGVPMEGNESAKNIVRAFSKEQAELNKKFMEKTVFKQKPEEEVNPTGRKSEDKSISIAHDEDWSNWKPPTISSANDPFESHIGLKQTKKRMKRQAKIKSQRRKQLFQELILKRKKMKKDSYYLQNSKIQIFQNQTNLRR</sequence>
<dbReference type="AlphaFoldDB" id="A0A9Q3FP87"/>
<evidence type="ECO:0000313" key="3">
    <source>
        <dbReference type="Proteomes" id="UP000765509"/>
    </source>
</evidence>
<dbReference type="Proteomes" id="UP000765509">
    <property type="component" value="Unassembled WGS sequence"/>
</dbReference>
<comment type="caution">
    <text evidence="2">The sequence shown here is derived from an EMBL/GenBank/DDBJ whole genome shotgun (WGS) entry which is preliminary data.</text>
</comment>
<dbReference type="EMBL" id="AVOT02045594">
    <property type="protein sequence ID" value="MBW0540917.1"/>
    <property type="molecule type" value="Genomic_DNA"/>
</dbReference>
<dbReference type="OrthoDB" id="5102063at2759"/>
<evidence type="ECO:0000256" key="1">
    <source>
        <dbReference type="SAM" id="MobiDB-lite"/>
    </source>
</evidence>
<name>A0A9Q3FP87_9BASI</name>
<organism evidence="2 3">
    <name type="scientific">Austropuccinia psidii MF-1</name>
    <dbReference type="NCBI Taxonomy" id="1389203"/>
    <lineage>
        <taxon>Eukaryota</taxon>
        <taxon>Fungi</taxon>
        <taxon>Dikarya</taxon>
        <taxon>Basidiomycota</taxon>
        <taxon>Pucciniomycotina</taxon>
        <taxon>Pucciniomycetes</taxon>
        <taxon>Pucciniales</taxon>
        <taxon>Sphaerophragmiaceae</taxon>
        <taxon>Austropuccinia</taxon>
    </lineage>
</organism>
<accession>A0A9Q3FP87</accession>
<protein>
    <submittedName>
        <fullName evidence="2">Uncharacterized protein</fullName>
    </submittedName>
</protein>
<evidence type="ECO:0000313" key="2">
    <source>
        <dbReference type="EMBL" id="MBW0540917.1"/>
    </source>
</evidence>
<gene>
    <name evidence="2" type="ORF">O181_080632</name>
</gene>
<proteinExistence type="predicted"/>